<protein>
    <recommendedName>
        <fullName evidence="8">Transcription elongation factor Eaf N-terminal domain-containing protein</fullName>
    </recommendedName>
</protein>
<proteinExistence type="inferred from homology"/>
<evidence type="ECO:0000259" key="8">
    <source>
        <dbReference type="Pfam" id="PF09816"/>
    </source>
</evidence>
<dbReference type="InterPro" id="IPR027093">
    <property type="entry name" value="EAF_fam"/>
</dbReference>
<keyword evidence="6" id="KW-0804">Transcription</keyword>
<dbReference type="PANTHER" id="PTHR15970">
    <property type="entry name" value="ELL-ASSOCIATED FACTOR EAF"/>
    <property type="match status" value="1"/>
</dbReference>
<feature type="domain" description="Transcription elongation factor Eaf N-terminal" evidence="8">
    <location>
        <begin position="14"/>
        <end position="109"/>
    </location>
</feature>
<evidence type="ECO:0000256" key="7">
    <source>
        <dbReference type="ARBA" id="ARBA00023242"/>
    </source>
</evidence>
<dbReference type="Proteomes" id="UP000078046">
    <property type="component" value="Unassembled WGS sequence"/>
</dbReference>
<dbReference type="GO" id="GO:0032783">
    <property type="term" value="C:super elongation complex"/>
    <property type="evidence" value="ECO:0007669"/>
    <property type="project" value="InterPro"/>
</dbReference>
<comment type="subcellular location">
    <subcellularLocation>
        <location evidence="1">Nucleus</location>
    </subcellularLocation>
</comment>
<dbReference type="OrthoDB" id="125903at2759"/>
<evidence type="ECO:0000256" key="1">
    <source>
        <dbReference type="ARBA" id="ARBA00004123"/>
    </source>
</evidence>
<keyword evidence="10" id="KW-1185">Reference proteome</keyword>
<evidence type="ECO:0000256" key="3">
    <source>
        <dbReference type="ARBA" id="ARBA00022553"/>
    </source>
</evidence>
<evidence type="ECO:0000256" key="4">
    <source>
        <dbReference type="ARBA" id="ARBA00023015"/>
    </source>
</evidence>
<accession>A0A177ATG8</accession>
<evidence type="ECO:0000256" key="2">
    <source>
        <dbReference type="ARBA" id="ARBA00007798"/>
    </source>
</evidence>
<sequence>MKFVNFMQQCNENKIYIGDSFTKSQNSTFLTNLYDFIPESFNQADSTLTVDDNSIDISMLNQTTNRGILFKGNINRNVPKECILIYDTIEKKFILEKISCNVKVKCTRKVKQLNNNESIEKSNLSEKNIEKAKESRLLSDSVDLKQVNDCELLEMLGVSDSSDDSFNLSQSSEE</sequence>
<dbReference type="AlphaFoldDB" id="A0A177ATG8"/>
<dbReference type="GO" id="GO:0006368">
    <property type="term" value="P:transcription elongation by RNA polymerase II"/>
    <property type="evidence" value="ECO:0007669"/>
    <property type="project" value="InterPro"/>
</dbReference>
<keyword evidence="3" id="KW-0597">Phosphoprotein</keyword>
<dbReference type="PANTHER" id="PTHR15970:SF2">
    <property type="entry name" value="ELL-ASSOCIATED FACTOR EAF"/>
    <property type="match status" value="1"/>
</dbReference>
<keyword evidence="5" id="KW-0010">Activator</keyword>
<comment type="similarity">
    <text evidence="2">Belongs to the EAF family.</text>
</comment>
<dbReference type="EMBL" id="LWCA01001775">
    <property type="protein sequence ID" value="OAF64524.1"/>
    <property type="molecule type" value="Genomic_DNA"/>
</dbReference>
<evidence type="ECO:0000256" key="5">
    <source>
        <dbReference type="ARBA" id="ARBA00023159"/>
    </source>
</evidence>
<reference evidence="9 10" key="1">
    <citation type="submission" date="2016-04" db="EMBL/GenBank/DDBJ databases">
        <title>The genome of Intoshia linei affirms orthonectids as highly simplified spiralians.</title>
        <authorList>
            <person name="Mikhailov K.V."/>
            <person name="Slusarev G.S."/>
            <person name="Nikitin M.A."/>
            <person name="Logacheva M.D."/>
            <person name="Penin A."/>
            <person name="Aleoshin V."/>
            <person name="Panchin Y.V."/>
        </authorList>
    </citation>
    <scope>NUCLEOTIDE SEQUENCE [LARGE SCALE GENOMIC DNA]</scope>
    <source>
        <strain evidence="9">Intl2013</strain>
        <tissue evidence="9">Whole animal</tissue>
    </source>
</reference>
<name>A0A177ATG8_9BILA</name>
<comment type="caution">
    <text evidence="9">The sequence shown here is derived from an EMBL/GenBank/DDBJ whole genome shotgun (WGS) entry which is preliminary data.</text>
</comment>
<dbReference type="GO" id="GO:0003711">
    <property type="term" value="F:transcription elongation factor activity"/>
    <property type="evidence" value="ECO:0007669"/>
    <property type="project" value="TreeGrafter"/>
</dbReference>
<dbReference type="Pfam" id="PF09816">
    <property type="entry name" value="EAF"/>
    <property type="match status" value="1"/>
</dbReference>
<keyword evidence="4" id="KW-0805">Transcription regulation</keyword>
<organism evidence="9 10">
    <name type="scientific">Intoshia linei</name>
    <dbReference type="NCBI Taxonomy" id="1819745"/>
    <lineage>
        <taxon>Eukaryota</taxon>
        <taxon>Metazoa</taxon>
        <taxon>Spiralia</taxon>
        <taxon>Lophotrochozoa</taxon>
        <taxon>Mesozoa</taxon>
        <taxon>Orthonectida</taxon>
        <taxon>Rhopaluridae</taxon>
        <taxon>Intoshia</taxon>
    </lineage>
</organism>
<keyword evidence="7" id="KW-0539">Nucleus</keyword>
<evidence type="ECO:0000256" key="6">
    <source>
        <dbReference type="ARBA" id="ARBA00023163"/>
    </source>
</evidence>
<evidence type="ECO:0000313" key="10">
    <source>
        <dbReference type="Proteomes" id="UP000078046"/>
    </source>
</evidence>
<evidence type="ECO:0000313" key="9">
    <source>
        <dbReference type="EMBL" id="OAF64524.1"/>
    </source>
</evidence>
<dbReference type="InterPro" id="IPR019194">
    <property type="entry name" value="Tscrpt_elong_fac_Eaf_N"/>
</dbReference>
<gene>
    <name evidence="9" type="ORF">A3Q56_07774</name>
</gene>